<dbReference type="GO" id="GO:0008654">
    <property type="term" value="P:phospholipid biosynthetic process"/>
    <property type="evidence" value="ECO:0007669"/>
    <property type="project" value="InterPro"/>
</dbReference>
<evidence type="ECO:0000256" key="1">
    <source>
        <dbReference type="ARBA" id="ARBA00022793"/>
    </source>
</evidence>
<keyword evidence="3" id="KW-0456">Lyase</keyword>
<gene>
    <name evidence="5" type="ORF">EV209_0706</name>
</gene>
<evidence type="ECO:0000256" key="3">
    <source>
        <dbReference type="ARBA" id="ARBA00023239"/>
    </source>
</evidence>
<name>A0A4Q7PQ01_9FIRM</name>
<dbReference type="Pfam" id="PF02666">
    <property type="entry name" value="PS_Dcarbxylase"/>
    <property type="match status" value="1"/>
</dbReference>
<keyword evidence="1" id="KW-0210">Decarboxylase</keyword>
<protein>
    <submittedName>
        <fullName evidence="5">Phosphatidylserine decarboxylase</fullName>
    </submittedName>
</protein>
<dbReference type="RefSeq" id="WP_130433083.1">
    <property type="nucleotide sequence ID" value="NZ_SGXF01000001.1"/>
</dbReference>
<dbReference type="EMBL" id="SGXF01000001">
    <property type="protein sequence ID" value="RZT02585.1"/>
    <property type="molecule type" value="Genomic_DNA"/>
</dbReference>
<dbReference type="InterPro" id="IPR003817">
    <property type="entry name" value="PS_Dcarbxylase"/>
</dbReference>
<proteinExistence type="predicted"/>
<reference evidence="5 6" key="1">
    <citation type="submission" date="2019-02" db="EMBL/GenBank/DDBJ databases">
        <title>Genomic Encyclopedia of Type Strains, Phase IV (KMG-IV): sequencing the most valuable type-strain genomes for metagenomic binning, comparative biology and taxonomic classification.</title>
        <authorList>
            <person name="Goeker M."/>
        </authorList>
    </citation>
    <scope>NUCLEOTIDE SEQUENCE [LARGE SCALE GENOMIC DNA]</scope>
    <source>
        <strain evidence="5 6">DSM 29486</strain>
    </source>
</reference>
<evidence type="ECO:0000256" key="4">
    <source>
        <dbReference type="ARBA" id="ARBA00023317"/>
    </source>
</evidence>
<keyword evidence="6" id="KW-1185">Reference proteome</keyword>
<dbReference type="Proteomes" id="UP000292927">
    <property type="component" value="Unassembled WGS sequence"/>
</dbReference>
<sequence>MKYVTAEGKYVDENNKQDRLLSVLYGSWWGRALLKPLVCPAVSRVCGCFLDTPVSKVLICPFIRANRIDMSQYEETDYASYNDFFTRRVRPELRPFPGDPEALPSPCDGKLSAFVIGAGSLFSVKHTRYSLKELLKSRTLAERYEGGLAVILRLTVDDYHRYAYPDSGVKSCNRVIHGRLHTVNPVANDVYPIYKENSREYTMLHTENFGDVIQMEVGALMVGRICNRQGKGRIARGQEKGRFEFGGSTVILLFEKDRVQLRERLLEDTAKGYETVVKMGEVIGWKRK</sequence>
<dbReference type="PANTHER" id="PTHR10067:SF17">
    <property type="entry name" value="PHOSPHATIDYLSERINE DECARBOXYLASE PROENZYME 2"/>
    <property type="match status" value="1"/>
</dbReference>
<keyword evidence="4" id="KW-0670">Pyruvate</keyword>
<evidence type="ECO:0000313" key="6">
    <source>
        <dbReference type="Proteomes" id="UP000292927"/>
    </source>
</evidence>
<dbReference type="OrthoDB" id="9802030at2"/>
<accession>A0A4Q7PQ01</accession>
<dbReference type="AlphaFoldDB" id="A0A4Q7PQ01"/>
<dbReference type="PANTHER" id="PTHR10067">
    <property type="entry name" value="PHOSPHATIDYLSERINE DECARBOXYLASE"/>
    <property type="match status" value="1"/>
</dbReference>
<keyword evidence="2" id="KW-0865">Zymogen</keyword>
<dbReference type="GO" id="GO:0004609">
    <property type="term" value="F:phosphatidylserine decarboxylase activity"/>
    <property type="evidence" value="ECO:0007669"/>
    <property type="project" value="InterPro"/>
</dbReference>
<evidence type="ECO:0000256" key="2">
    <source>
        <dbReference type="ARBA" id="ARBA00023145"/>
    </source>
</evidence>
<organism evidence="5 6">
    <name type="scientific">Cuneatibacter caecimuris</name>
    <dbReference type="NCBI Taxonomy" id="1796618"/>
    <lineage>
        <taxon>Bacteria</taxon>
        <taxon>Bacillati</taxon>
        <taxon>Bacillota</taxon>
        <taxon>Clostridia</taxon>
        <taxon>Lachnospirales</taxon>
        <taxon>Lachnospiraceae</taxon>
        <taxon>Cuneatibacter</taxon>
    </lineage>
</organism>
<evidence type="ECO:0000313" key="5">
    <source>
        <dbReference type="EMBL" id="RZT02585.1"/>
    </source>
</evidence>
<comment type="caution">
    <text evidence="5">The sequence shown here is derived from an EMBL/GenBank/DDBJ whole genome shotgun (WGS) entry which is preliminary data.</text>
</comment>